<evidence type="ECO:0000256" key="1">
    <source>
        <dbReference type="ARBA" id="ARBA00004141"/>
    </source>
</evidence>
<dbReference type="PANTHER" id="PTHR32261:SF2">
    <property type="entry name" value="CALCIUM HOMEOSTASIS MODULATOR PROTEIN 1"/>
    <property type="match status" value="1"/>
</dbReference>
<evidence type="ECO:0000256" key="7">
    <source>
        <dbReference type="ARBA" id="ARBA00023136"/>
    </source>
</evidence>
<keyword evidence="3" id="KW-0813">Transport</keyword>
<keyword evidence="8" id="KW-0407">Ion channel</keyword>
<protein>
    <submittedName>
        <fullName evidence="10">CAHM1 protein</fullName>
    </submittedName>
</protein>
<dbReference type="PANTHER" id="PTHR32261">
    <property type="entry name" value="CALCIUM HOMEOSTASIS MODULATOR PROTEIN"/>
    <property type="match status" value="1"/>
</dbReference>
<feature type="non-terminal residue" evidence="10">
    <location>
        <position position="338"/>
    </location>
</feature>
<reference evidence="10 11" key="1">
    <citation type="submission" date="2019-09" db="EMBL/GenBank/DDBJ databases">
        <title>Bird 10,000 Genomes (B10K) Project - Family phase.</title>
        <authorList>
            <person name="Zhang G."/>
        </authorList>
    </citation>
    <scope>NUCLEOTIDE SEQUENCE [LARGE SCALE GENOMIC DNA]</scope>
    <source>
        <strain evidence="10">B10K-DU-012-37</strain>
    </source>
</reference>
<evidence type="ECO:0000256" key="8">
    <source>
        <dbReference type="ARBA" id="ARBA00023303"/>
    </source>
</evidence>
<comment type="caution">
    <text evidence="10">The sequence shown here is derived from an EMBL/GenBank/DDBJ whole genome shotgun (WGS) entry which is preliminary data.</text>
</comment>
<keyword evidence="6" id="KW-0406">Ion transport</keyword>
<evidence type="ECO:0000313" key="10">
    <source>
        <dbReference type="EMBL" id="NWU98985.1"/>
    </source>
</evidence>
<evidence type="ECO:0000256" key="5">
    <source>
        <dbReference type="ARBA" id="ARBA00022989"/>
    </source>
</evidence>
<feature type="transmembrane region" description="Helical" evidence="9">
    <location>
        <begin position="21"/>
        <end position="37"/>
    </location>
</feature>
<evidence type="ECO:0000256" key="3">
    <source>
        <dbReference type="ARBA" id="ARBA00022448"/>
    </source>
</evidence>
<sequence length="338" mass="37776">MDKFRIIFQFLQSNQESFMNGICGIMALASAQMYSAFDFNCPCLPGYNLAYGLGILLVPPFILFLLGFVLNNNVSVLAEEWKRPQGQRGKDPSVLRYMFCSMAQRATIAPAVWVSVTLLDGKCITCAFCTSVPVETLGNASHHRLSQGEMKQVLARIPCKEIYDGQELIANEVAVRYLRCISQALGWCFVLLMTTLAFLVRSLRPCFTQAAFLKSRYWSHYIDIERKLFDETCTEHAKSFAKVCIQQFFQGMSTDLAAAHRHPPTKAPADVGEAAEKLLGITDQGSMNTVLKSWHRCKPPLHLHPPALPSSNGWAGQKQPLVNPPVPQRELTAYYSCV</sequence>
<gene>
    <name evidence="10" type="primary">Calhm1</name>
    <name evidence="10" type="ORF">UPUEPO_R01922</name>
</gene>
<evidence type="ECO:0000256" key="6">
    <source>
        <dbReference type="ARBA" id="ARBA00023065"/>
    </source>
</evidence>
<dbReference type="OrthoDB" id="5978124at2759"/>
<evidence type="ECO:0000256" key="2">
    <source>
        <dbReference type="ARBA" id="ARBA00008497"/>
    </source>
</evidence>
<comment type="subcellular location">
    <subcellularLocation>
        <location evidence="1">Membrane</location>
        <topology evidence="1">Multi-pass membrane protein</topology>
    </subcellularLocation>
</comment>
<feature type="transmembrane region" description="Helical" evidence="9">
    <location>
        <begin position="184"/>
        <end position="203"/>
    </location>
</feature>
<dbReference type="Pfam" id="PF14798">
    <property type="entry name" value="Ca_hom_mod"/>
    <property type="match status" value="1"/>
</dbReference>
<dbReference type="EMBL" id="VZRI01011131">
    <property type="protein sequence ID" value="NWU98985.1"/>
    <property type="molecule type" value="Genomic_DNA"/>
</dbReference>
<dbReference type="InterPro" id="IPR029569">
    <property type="entry name" value="CALHM"/>
</dbReference>
<dbReference type="Proteomes" id="UP000544127">
    <property type="component" value="Unassembled WGS sequence"/>
</dbReference>
<evidence type="ECO:0000256" key="4">
    <source>
        <dbReference type="ARBA" id="ARBA00022692"/>
    </source>
</evidence>
<dbReference type="GO" id="GO:1904669">
    <property type="term" value="P:ATP export"/>
    <property type="evidence" value="ECO:0007669"/>
    <property type="project" value="UniProtKB-ARBA"/>
</dbReference>
<evidence type="ECO:0000313" key="11">
    <source>
        <dbReference type="Proteomes" id="UP000544127"/>
    </source>
</evidence>
<feature type="non-terminal residue" evidence="10">
    <location>
        <position position="1"/>
    </location>
</feature>
<proteinExistence type="inferred from homology"/>
<evidence type="ECO:0000256" key="9">
    <source>
        <dbReference type="SAM" id="Phobius"/>
    </source>
</evidence>
<organism evidence="10 11">
    <name type="scientific">Upupa epops</name>
    <name type="common">Eurasian hoopoe</name>
    <dbReference type="NCBI Taxonomy" id="57439"/>
    <lineage>
        <taxon>Eukaryota</taxon>
        <taxon>Metazoa</taxon>
        <taxon>Chordata</taxon>
        <taxon>Craniata</taxon>
        <taxon>Vertebrata</taxon>
        <taxon>Euteleostomi</taxon>
        <taxon>Archelosauria</taxon>
        <taxon>Archosauria</taxon>
        <taxon>Dinosauria</taxon>
        <taxon>Saurischia</taxon>
        <taxon>Theropoda</taxon>
        <taxon>Coelurosauria</taxon>
        <taxon>Aves</taxon>
        <taxon>Neognathae</taxon>
        <taxon>Neoaves</taxon>
        <taxon>Telluraves</taxon>
        <taxon>Coraciimorphae</taxon>
        <taxon>Bucerotiformes</taxon>
        <taxon>Upupidae</taxon>
        <taxon>Upupa</taxon>
    </lineage>
</organism>
<keyword evidence="5 9" id="KW-1133">Transmembrane helix</keyword>
<keyword evidence="11" id="KW-1185">Reference proteome</keyword>
<feature type="transmembrane region" description="Helical" evidence="9">
    <location>
        <begin position="49"/>
        <end position="70"/>
    </location>
</feature>
<accession>A0A7K6B9H4</accession>
<keyword evidence="7 9" id="KW-0472">Membrane</keyword>
<dbReference type="GO" id="GO:0005261">
    <property type="term" value="F:monoatomic cation channel activity"/>
    <property type="evidence" value="ECO:0007669"/>
    <property type="project" value="TreeGrafter"/>
</dbReference>
<name>A0A7K6B9H4_UPUEP</name>
<keyword evidence="4 9" id="KW-0812">Transmembrane</keyword>
<dbReference type="AlphaFoldDB" id="A0A7K6B9H4"/>
<comment type="similarity">
    <text evidence="2">Belongs to the CALHM family.</text>
</comment>
<dbReference type="GO" id="GO:0005886">
    <property type="term" value="C:plasma membrane"/>
    <property type="evidence" value="ECO:0007669"/>
    <property type="project" value="TreeGrafter"/>
</dbReference>